<dbReference type="AlphaFoldDB" id="A0A1D2A6E3"/>
<accession>A0A1D2A6E3</accession>
<evidence type="ECO:0000313" key="2">
    <source>
        <dbReference type="EMBL" id="JAT74744.1"/>
    </source>
</evidence>
<organism evidence="2">
    <name type="scientific">Auxenochlorella protothecoides</name>
    <name type="common">Green microalga</name>
    <name type="synonym">Chlorella protothecoides</name>
    <dbReference type="NCBI Taxonomy" id="3075"/>
    <lineage>
        <taxon>Eukaryota</taxon>
        <taxon>Viridiplantae</taxon>
        <taxon>Chlorophyta</taxon>
        <taxon>core chlorophytes</taxon>
        <taxon>Trebouxiophyceae</taxon>
        <taxon>Chlorellales</taxon>
        <taxon>Chlorellaceae</taxon>
        <taxon>Auxenochlorella</taxon>
    </lineage>
</organism>
<evidence type="ECO:0000256" key="1">
    <source>
        <dbReference type="SAM" id="MobiDB-lite"/>
    </source>
</evidence>
<name>A0A1D2A6E3_AUXPR</name>
<proteinExistence type="predicted"/>
<dbReference type="EMBL" id="GDKF01003878">
    <property type="protein sequence ID" value="JAT74744.1"/>
    <property type="molecule type" value="Transcribed_RNA"/>
</dbReference>
<feature type="region of interest" description="Disordered" evidence="1">
    <location>
        <begin position="381"/>
        <end position="410"/>
    </location>
</feature>
<gene>
    <name evidence="2" type="ORF">g.11751</name>
</gene>
<sequence length="567" mass="58403">MATRLCLLVETTTRHKDQWRDIRINIVEPILRALDASPTSELALVLVGVPGMSVNEVLSSQWTRDTQELRRWLDGIDFCGGGNGKGLALAPALLAVACLFGVPSTLPSPANHCLMCLISEPGPHPVEWPYPQDCGKVTGCQHLATASELCCAFQRHRFHLAMATRREKPLIRHALLWHLLNMISDAPLDWIDSTTALMEAAKARSALAKSHVVTRGNSLAFFPFWESALRLLQKQSGVRGREQSSGQASVAGGGRSAPPAPAPAPQAPAAAPVAAAAAAAGPALPATAAASPALADVSPGGFWDVMNSELINGPSETLSALSAAANPAHASLAAASPGLYEGPASAGVAGSGPGSLPLPQAVPPARSPLGALYQAGSPPAIVPGAARGGPPGAAPRAGGTPPHLPATQAPVPMLGPAATAPAPAAGPGVAPSTPPVLVWHGQLRMADRVRGAAPALLCTVDAYATAEQAGRAGFGVEAMVIESFLIGQAEARKLAGLLARPGALVVRLLVKEFGPQGENDLRRMGDGQATGQVDLGPRFAGYLTVQTRENQAREQRLVLRLLAVPRA</sequence>
<feature type="region of interest" description="Disordered" evidence="1">
    <location>
        <begin position="236"/>
        <end position="267"/>
    </location>
</feature>
<protein>
    <submittedName>
        <fullName evidence="2">Uncharacterized protein</fullName>
    </submittedName>
</protein>
<reference evidence="2" key="1">
    <citation type="submission" date="2015-08" db="EMBL/GenBank/DDBJ databases">
        <authorList>
            <person name="Babu N.S."/>
            <person name="Beckwith C.J."/>
            <person name="Beseler K.G."/>
            <person name="Brison A."/>
            <person name="Carone J.V."/>
            <person name="Caskin T.P."/>
            <person name="Diamond M."/>
            <person name="Durham M.E."/>
            <person name="Foxe J.M."/>
            <person name="Go M."/>
            <person name="Henderson B.A."/>
            <person name="Jones I.B."/>
            <person name="McGettigan J.A."/>
            <person name="Micheletti S.J."/>
            <person name="Nasrallah M.E."/>
            <person name="Ortiz D."/>
            <person name="Piller C.R."/>
            <person name="Privatt S.R."/>
            <person name="Schneider S.L."/>
            <person name="Sharp S."/>
            <person name="Smith T.C."/>
            <person name="Stanton J.D."/>
            <person name="Ullery H.E."/>
            <person name="Wilson R.J."/>
            <person name="Serrano M.G."/>
            <person name="Buck G."/>
            <person name="Lee V."/>
            <person name="Wang Y."/>
            <person name="Carvalho R."/>
            <person name="Voegtly L."/>
            <person name="Shi R."/>
            <person name="Duckworth R."/>
            <person name="Johnson A."/>
            <person name="Loviza R."/>
            <person name="Walstead R."/>
            <person name="Shah Z."/>
            <person name="Kiflezghi M."/>
            <person name="Wade K."/>
            <person name="Ball S.L."/>
            <person name="Bradley K.W."/>
            <person name="Asai D.J."/>
            <person name="Bowman C.A."/>
            <person name="Russell D.A."/>
            <person name="Pope W.H."/>
            <person name="Jacobs-Sera D."/>
            <person name="Hendrix R.W."/>
            <person name="Hatfull G.F."/>
        </authorList>
    </citation>
    <scope>NUCLEOTIDE SEQUENCE</scope>
</reference>